<proteinExistence type="predicted"/>
<comment type="caution">
    <text evidence="1">The sequence shown here is derived from an EMBL/GenBank/DDBJ whole genome shotgun (WGS) entry which is preliminary data.</text>
</comment>
<evidence type="ECO:0000313" key="2">
    <source>
        <dbReference type="Proteomes" id="UP000022272"/>
    </source>
</evidence>
<dbReference type="PATRIC" id="fig|1339280.3.peg.3525"/>
<protein>
    <submittedName>
        <fullName evidence="1">Uncharacterized protein</fullName>
    </submittedName>
</protein>
<dbReference type="Proteomes" id="UP000022272">
    <property type="component" value="Unassembled WGS sequence"/>
</dbReference>
<name>A0A015Y962_BACFG</name>
<gene>
    <name evidence="1" type="ORF">M076_3683</name>
</gene>
<dbReference type="EMBL" id="JGDM01000082">
    <property type="protein sequence ID" value="EXZ43005.1"/>
    <property type="molecule type" value="Genomic_DNA"/>
</dbReference>
<dbReference type="AlphaFoldDB" id="A0A015Y962"/>
<evidence type="ECO:0000313" key="1">
    <source>
        <dbReference type="EMBL" id="EXZ43005.1"/>
    </source>
</evidence>
<sequence length="50" mass="5623">MITAFSENSPSSAPKDTVYSLRTHRLPEDLPMIPQEKGEAETSPFYLILN</sequence>
<reference evidence="1 2" key="1">
    <citation type="submission" date="2014-02" db="EMBL/GenBank/DDBJ databases">
        <authorList>
            <person name="Sears C."/>
            <person name="Carroll K."/>
            <person name="Sack B.R."/>
            <person name="Qadri F."/>
            <person name="Myers L.L."/>
            <person name="Chung G.-T."/>
            <person name="Escheverria P."/>
            <person name="Fraser C.M."/>
            <person name="Sadzewicz L."/>
            <person name="Shefchek K.A."/>
            <person name="Tallon L."/>
            <person name="Das S.P."/>
            <person name="Daugherty S."/>
            <person name="Mongodin E.F."/>
        </authorList>
    </citation>
    <scope>NUCLEOTIDE SEQUENCE [LARGE SCALE GENOMIC DNA]</scope>
    <source>
        <strain evidence="1 2">2-F-2 #4</strain>
    </source>
</reference>
<organism evidence="1 2">
    <name type="scientific">Bacteroides fragilis str. 2-F-2 #4</name>
    <dbReference type="NCBI Taxonomy" id="1339280"/>
    <lineage>
        <taxon>Bacteria</taxon>
        <taxon>Pseudomonadati</taxon>
        <taxon>Bacteroidota</taxon>
        <taxon>Bacteroidia</taxon>
        <taxon>Bacteroidales</taxon>
        <taxon>Bacteroidaceae</taxon>
        <taxon>Bacteroides</taxon>
    </lineage>
</organism>
<accession>A0A015Y962</accession>